<evidence type="ECO:0000313" key="2">
    <source>
        <dbReference type="EMBL" id="WNZ45479.1"/>
    </source>
</evidence>
<dbReference type="EMBL" id="CP130144">
    <property type="protein sequence ID" value="WNZ45479.1"/>
    <property type="molecule type" value="Genomic_DNA"/>
</dbReference>
<proteinExistence type="predicted"/>
<reference evidence="2" key="1">
    <citation type="journal article" date="2023" name="Plants (Basel)">
        <title>Genomic Analysis of Leptolyngbya boryana CZ1 Reveals Efficient Carbon Fixation Modules.</title>
        <authorList>
            <person name="Bai X."/>
            <person name="Wang H."/>
            <person name="Cheng W."/>
            <person name="Wang J."/>
            <person name="Ma M."/>
            <person name="Hu H."/>
            <person name="Song Z."/>
            <person name="Ma H."/>
            <person name="Fan Y."/>
            <person name="Du C."/>
            <person name="Xu J."/>
        </authorList>
    </citation>
    <scope>NUCLEOTIDE SEQUENCE</scope>
    <source>
        <strain evidence="2">CZ1</strain>
    </source>
</reference>
<accession>A0AA96WWD9</accession>
<sequence length="83" mass="9175">MEPLIGLIAIVASITSLVCLILVLIKLFPDKGVGWGIFGIICGIYTFIWGWQNVDRHNLKNIMIIWSVAIAANILIRILARGT</sequence>
<protein>
    <submittedName>
        <fullName evidence="2">Uncharacterized protein</fullName>
    </submittedName>
</protein>
<organism evidence="2">
    <name type="scientific">Leptolyngbya boryana CZ1</name>
    <dbReference type="NCBI Taxonomy" id="3060204"/>
    <lineage>
        <taxon>Bacteria</taxon>
        <taxon>Bacillati</taxon>
        <taxon>Cyanobacteriota</taxon>
        <taxon>Cyanophyceae</taxon>
        <taxon>Leptolyngbyales</taxon>
        <taxon>Leptolyngbyaceae</taxon>
        <taxon>Leptolyngbya group</taxon>
        <taxon>Leptolyngbya</taxon>
    </lineage>
</organism>
<feature type="transmembrane region" description="Helical" evidence="1">
    <location>
        <begin position="63"/>
        <end position="80"/>
    </location>
</feature>
<feature type="transmembrane region" description="Helical" evidence="1">
    <location>
        <begin position="32"/>
        <end position="51"/>
    </location>
</feature>
<keyword evidence="1" id="KW-0472">Membrane</keyword>
<dbReference type="RefSeq" id="WP_190647697.1">
    <property type="nucleotide sequence ID" value="NZ_CP130144.1"/>
</dbReference>
<dbReference type="AlphaFoldDB" id="A0AA96WWD9"/>
<gene>
    <name evidence="2" type="ORF">Q2T42_27185</name>
</gene>
<keyword evidence="1" id="KW-1133">Transmembrane helix</keyword>
<keyword evidence="1" id="KW-0812">Transmembrane</keyword>
<name>A0AA96WWD9_LEPBY</name>
<feature type="transmembrane region" description="Helical" evidence="1">
    <location>
        <begin position="6"/>
        <end position="25"/>
    </location>
</feature>
<reference evidence="2" key="2">
    <citation type="submission" date="2023-07" db="EMBL/GenBank/DDBJ databases">
        <authorList>
            <person name="Bai X.-H."/>
            <person name="Wang H.-H."/>
            <person name="Wang J."/>
            <person name="Ma M.-Y."/>
            <person name="Hu H.-H."/>
            <person name="Song Z.-L."/>
            <person name="Ma H.-G."/>
            <person name="Fan Y."/>
            <person name="Du C.-Y."/>
            <person name="Xu J.-C."/>
        </authorList>
    </citation>
    <scope>NUCLEOTIDE SEQUENCE</scope>
    <source>
        <strain evidence="2">CZ1</strain>
    </source>
</reference>
<evidence type="ECO:0000256" key="1">
    <source>
        <dbReference type="SAM" id="Phobius"/>
    </source>
</evidence>